<dbReference type="InterPro" id="IPR001680">
    <property type="entry name" value="WD40_rpt"/>
</dbReference>
<accession>A0AAJ8JPG2</accession>
<evidence type="ECO:0000256" key="2">
    <source>
        <dbReference type="ARBA" id="ARBA00022737"/>
    </source>
</evidence>
<dbReference type="CDD" id="cd00200">
    <property type="entry name" value="WD40"/>
    <property type="match status" value="1"/>
</dbReference>
<reference evidence="4" key="2">
    <citation type="journal article" date="2022" name="Elife">
        <title>Obligate sexual reproduction of a homothallic fungus closely related to the Cryptococcus pathogenic species complex.</title>
        <authorList>
            <person name="Passer A.R."/>
            <person name="Clancey S.A."/>
            <person name="Shea T."/>
            <person name="David-Palma M."/>
            <person name="Averette A.F."/>
            <person name="Boekhout T."/>
            <person name="Porcel B.M."/>
            <person name="Nowrousian M."/>
            <person name="Cuomo C.A."/>
            <person name="Sun S."/>
            <person name="Heitman J."/>
            <person name="Coelho M.A."/>
        </authorList>
    </citation>
    <scope>NUCLEOTIDE SEQUENCE</scope>
    <source>
        <strain evidence="4">CBS 7841</strain>
    </source>
</reference>
<evidence type="ECO:0000313" key="4">
    <source>
        <dbReference type="EMBL" id="WVN85961.1"/>
    </source>
</evidence>
<dbReference type="PRINTS" id="PR00320">
    <property type="entry name" value="GPROTEINBRPT"/>
</dbReference>
<dbReference type="EMBL" id="CP143784">
    <property type="protein sequence ID" value="WVN85961.1"/>
    <property type="molecule type" value="Genomic_DNA"/>
</dbReference>
<dbReference type="Proteomes" id="UP000094043">
    <property type="component" value="Chromosome 1"/>
</dbReference>
<dbReference type="InterPro" id="IPR036322">
    <property type="entry name" value="WD40_repeat_dom_sf"/>
</dbReference>
<dbReference type="PROSITE" id="PS50294">
    <property type="entry name" value="WD_REPEATS_REGION"/>
    <property type="match status" value="2"/>
</dbReference>
<keyword evidence="5" id="KW-1185">Reference proteome</keyword>
<name>A0AAJ8JPG2_9TREE</name>
<dbReference type="PANTHER" id="PTHR44090">
    <property type="entry name" value="WD REPEAT-CONTAINING PROTEIN 61"/>
    <property type="match status" value="1"/>
</dbReference>
<reference evidence="4" key="3">
    <citation type="submission" date="2024-01" db="EMBL/GenBank/DDBJ databases">
        <authorList>
            <person name="Coelho M.A."/>
            <person name="David-Palma M."/>
            <person name="Shea T."/>
            <person name="Sun S."/>
            <person name="Cuomo C.A."/>
            <person name="Heitman J."/>
        </authorList>
    </citation>
    <scope>NUCLEOTIDE SEQUENCE</scope>
    <source>
        <strain evidence="4">CBS 7841</strain>
    </source>
</reference>
<evidence type="ECO:0000313" key="5">
    <source>
        <dbReference type="Proteomes" id="UP000094043"/>
    </source>
</evidence>
<dbReference type="SMART" id="SM00320">
    <property type="entry name" value="WD40"/>
    <property type="match status" value="6"/>
</dbReference>
<dbReference type="RefSeq" id="XP_066066661.1">
    <property type="nucleotide sequence ID" value="XM_066210564.1"/>
</dbReference>
<dbReference type="Gene3D" id="2.130.10.10">
    <property type="entry name" value="YVTN repeat-like/Quinoprotein amine dehydrogenase"/>
    <property type="match status" value="2"/>
</dbReference>
<keyword evidence="1 3" id="KW-0853">WD repeat</keyword>
<dbReference type="PROSITE" id="PS50082">
    <property type="entry name" value="WD_REPEATS_2"/>
    <property type="match status" value="3"/>
</dbReference>
<dbReference type="InterPro" id="IPR019775">
    <property type="entry name" value="WD40_repeat_CS"/>
</dbReference>
<evidence type="ECO:0000256" key="3">
    <source>
        <dbReference type="PROSITE-ProRule" id="PRU00221"/>
    </source>
</evidence>
<dbReference type="KEGG" id="cdep:91085333"/>
<dbReference type="SUPFAM" id="SSF50978">
    <property type="entry name" value="WD40 repeat-like"/>
    <property type="match status" value="1"/>
</dbReference>
<dbReference type="InterPro" id="IPR051510">
    <property type="entry name" value="SKI8"/>
</dbReference>
<evidence type="ECO:0000256" key="1">
    <source>
        <dbReference type="ARBA" id="ARBA00022574"/>
    </source>
</evidence>
<reference evidence="4" key="1">
    <citation type="submission" date="2016-06" db="EMBL/GenBank/DDBJ databases">
        <authorList>
            <person name="Cuomo C."/>
            <person name="Litvintseva A."/>
            <person name="Heitman J."/>
            <person name="Chen Y."/>
            <person name="Sun S."/>
            <person name="Springer D."/>
            <person name="Dromer F."/>
            <person name="Young S."/>
            <person name="Zeng Q."/>
            <person name="Chapman S."/>
            <person name="Gujja S."/>
            <person name="Saif S."/>
            <person name="Birren B."/>
        </authorList>
    </citation>
    <scope>NUCLEOTIDE SEQUENCE</scope>
    <source>
        <strain evidence="4">CBS 7841</strain>
    </source>
</reference>
<sequence length="345" mass="36325">MSLAYLEQESTSALPDHIWNVAWSSSNKIISASADGHLRIWDADELTKPVYDISSHPLAISSLSINKNGQHALAASLDGTIVLVDCESGIELGRVDTGREEIIDGGHKIPAFSCALHPQSTCFAWSGRSSKIGFSTIPGGDTLTELGNNGNNTGRGVFTRESKAIEGSKGKFGMDLQFSPDGRSLALSTEQGQVVIVDVESQAVVATYSSHNKAVRTISWSPDSQWLFSGADDNLIVLYDIRAGSQSDTGGKGEGAVAVMQGHQSWVLKVAASPDSKLLGSGGADKVIKLWDIGQRSCVSTSAANAEVWSFAWQPEGATSLAPGKQFAVAGDDNIVTLYRAAGAA</sequence>
<dbReference type="PANTHER" id="PTHR44090:SF1">
    <property type="entry name" value="SUPERKILLER COMPLEX PROTEIN 8"/>
    <property type="match status" value="1"/>
</dbReference>
<dbReference type="AlphaFoldDB" id="A0AAJ8JPG2"/>
<feature type="repeat" description="WD" evidence="3">
    <location>
        <begin position="11"/>
        <end position="42"/>
    </location>
</feature>
<dbReference type="PROSITE" id="PS00678">
    <property type="entry name" value="WD_REPEATS_1"/>
    <property type="match status" value="1"/>
</dbReference>
<evidence type="ECO:0008006" key="6">
    <source>
        <dbReference type="Google" id="ProtNLM"/>
    </source>
</evidence>
<dbReference type="Pfam" id="PF00400">
    <property type="entry name" value="WD40"/>
    <property type="match status" value="4"/>
</dbReference>
<gene>
    <name evidence="4" type="ORF">L203_101119</name>
</gene>
<organism evidence="4 5">
    <name type="scientific">Cryptococcus depauperatus CBS 7841</name>
    <dbReference type="NCBI Taxonomy" id="1295531"/>
    <lineage>
        <taxon>Eukaryota</taxon>
        <taxon>Fungi</taxon>
        <taxon>Dikarya</taxon>
        <taxon>Basidiomycota</taxon>
        <taxon>Agaricomycotina</taxon>
        <taxon>Tremellomycetes</taxon>
        <taxon>Tremellales</taxon>
        <taxon>Cryptococcaceae</taxon>
        <taxon>Cryptococcus</taxon>
    </lineage>
</organism>
<feature type="repeat" description="WD" evidence="3">
    <location>
        <begin position="208"/>
        <end position="249"/>
    </location>
</feature>
<dbReference type="GO" id="GO:0005634">
    <property type="term" value="C:nucleus"/>
    <property type="evidence" value="ECO:0007669"/>
    <property type="project" value="TreeGrafter"/>
</dbReference>
<protein>
    <recommendedName>
        <fullName evidence="6">Anaphase-promoting complex subunit 4 WD40 domain-containing protein</fullName>
    </recommendedName>
</protein>
<dbReference type="GO" id="GO:0032991">
    <property type="term" value="C:protein-containing complex"/>
    <property type="evidence" value="ECO:0007669"/>
    <property type="project" value="UniProtKB-ARBA"/>
</dbReference>
<proteinExistence type="predicted"/>
<dbReference type="InterPro" id="IPR020472">
    <property type="entry name" value="WD40_PAC1"/>
</dbReference>
<feature type="repeat" description="WD" evidence="3">
    <location>
        <begin position="260"/>
        <end position="301"/>
    </location>
</feature>
<dbReference type="GeneID" id="91085333"/>
<keyword evidence="2" id="KW-0677">Repeat</keyword>
<dbReference type="InterPro" id="IPR015943">
    <property type="entry name" value="WD40/YVTN_repeat-like_dom_sf"/>
</dbReference>